<evidence type="ECO:0000313" key="1">
    <source>
        <dbReference type="EMBL" id="RAI79081.1"/>
    </source>
</evidence>
<reference evidence="1 2" key="1">
    <citation type="journal article" date="2018" name="Front. Microbiol.">
        <title>Description and Comparative Genomics of Macrococcus caseolyticus subsp. hominis subsp. nov., Macrococcus goetzii sp. nov., Macrococcus epidermidis sp. nov., and Macrococcus bohemicus sp. nov., Novel Macrococci From Human Clinical Material With Virulence Potential and Suspected Uptake of Foreign DNA by Natural Transformation.</title>
        <authorList>
            <person name="Maslanova I."/>
            <person name="Wertheimer Z."/>
            <person name="Sedlacek I."/>
            <person name="Svec P."/>
            <person name="Indrakova A."/>
            <person name="Kovarovic V."/>
            <person name="Schumann P."/>
            <person name="Sproer C."/>
            <person name="Kralova S."/>
            <person name="Sedo O."/>
            <person name="Kristofova L."/>
            <person name="Vrbovska V."/>
            <person name="Fuzik T."/>
            <person name="Petras P."/>
            <person name="Zdrahal Z."/>
            <person name="Ruzickova V."/>
            <person name="Doskar J."/>
            <person name="Pantucek R."/>
        </authorList>
    </citation>
    <scope>NUCLEOTIDE SEQUENCE [LARGE SCALE GENOMIC DNA]</scope>
    <source>
        <strain evidence="1 2">CCM 4927</strain>
    </source>
</reference>
<gene>
    <name evidence="1" type="ORF">BFS35_012755</name>
</gene>
<accession>A0A2G5NWL0</accession>
<sequence>MTPEAAKKAVGGANETSTTRIGKDYLMTQTYGKDDFLSVDYRSNDCGKTYKISNFMVDYDFAKQSLTDIEKVVGKPDRSEKGSYVEEENGVKGKRIPTVMNEYGNVVKKAKDGIQIGKLASYTINLQDIQKKVLENLQKTAGLVRIMRM</sequence>
<organism evidence="1 2">
    <name type="scientific">Macrococcoides goetzii</name>
    <dbReference type="NCBI Taxonomy" id="1891097"/>
    <lineage>
        <taxon>Bacteria</taxon>
        <taxon>Bacillati</taxon>
        <taxon>Bacillota</taxon>
        <taxon>Bacilli</taxon>
        <taxon>Bacillales</taxon>
        <taxon>Staphylococcaceae</taxon>
        <taxon>Macrococcoides</taxon>
    </lineage>
</organism>
<dbReference type="AlphaFoldDB" id="A0A2G5NWL0"/>
<comment type="caution">
    <text evidence="1">The sequence shown here is derived from an EMBL/GenBank/DDBJ whole genome shotgun (WGS) entry which is preliminary data.</text>
</comment>
<keyword evidence="2" id="KW-1185">Reference proteome</keyword>
<dbReference type="RefSeq" id="WP_117946056.1">
    <property type="nucleotide sequence ID" value="NZ_MJBI02000011.1"/>
</dbReference>
<proteinExistence type="predicted"/>
<evidence type="ECO:0000313" key="2">
    <source>
        <dbReference type="Proteomes" id="UP000229523"/>
    </source>
</evidence>
<protein>
    <submittedName>
        <fullName evidence="1">Uncharacterized protein</fullName>
    </submittedName>
</protein>
<name>A0A2G5NWL0_9STAP</name>
<dbReference type="EMBL" id="MJBI02000011">
    <property type="protein sequence ID" value="RAI79081.1"/>
    <property type="molecule type" value="Genomic_DNA"/>
</dbReference>
<dbReference type="Proteomes" id="UP000229523">
    <property type="component" value="Unassembled WGS sequence"/>
</dbReference>